<feature type="region of interest" description="Disordered" evidence="1">
    <location>
        <begin position="94"/>
        <end position="138"/>
    </location>
</feature>
<dbReference type="OrthoDB" id="8254913at2"/>
<evidence type="ECO:0000313" key="3">
    <source>
        <dbReference type="EMBL" id="TWI67915.1"/>
    </source>
</evidence>
<dbReference type="Proteomes" id="UP000316291">
    <property type="component" value="Unassembled WGS sequence"/>
</dbReference>
<feature type="transmembrane region" description="Helical" evidence="2">
    <location>
        <begin position="6"/>
        <end position="25"/>
    </location>
</feature>
<dbReference type="RefSeq" id="WP_018645380.1">
    <property type="nucleotide sequence ID" value="NZ_CP104172.1"/>
</dbReference>
<sequence length="138" mass="15424">MRTFLIIFGIWLLINVLFVVIMMPPRKPRKPNHSRSSAGLAPAAIEPNAYPFDEDEKVSLRHTIIAIAMGALFSLTPPLLQAVDDIKRLVNKYRKPSQPPEAENGEGSLETVSEDLRTREERTTAGESSSDDRNAPKR</sequence>
<name>A0A562RFS1_9BRAD</name>
<keyword evidence="2" id="KW-0812">Transmembrane</keyword>
<keyword evidence="2" id="KW-1133">Transmembrane helix</keyword>
<accession>A0A562RFS1</accession>
<keyword evidence="4" id="KW-1185">Reference proteome</keyword>
<gene>
    <name evidence="3" type="ORF">IQ16_04440</name>
</gene>
<evidence type="ECO:0008006" key="5">
    <source>
        <dbReference type="Google" id="ProtNLM"/>
    </source>
</evidence>
<dbReference type="AlphaFoldDB" id="A0A562RFS1"/>
<evidence type="ECO:0000256" key="2">
    <source>
        <dbReference type="SAM" id="Phobius"/>
    </source>
</evidence>
<reference evidence="3 4" key="1">
    <citation type="journal article" date="2015" name="Stand. Genomic Sci.">
        <title>Genomic Encyclopedia of Bacterial and Archaeal Type Strains, Phase III: the genomes of soil and plant-associated and newly described type strains.</title>
        <authorList>
            <person name="Whitman W.B."/>
            <person name="Woyke T."/>
            <person name="Klenk H.P."/>
            <person name="Zhou Y."/>
            <person name="Lilburn T.G."/>
            <person name="Beck B.J."/>
            <person name="De Vos P."/>
            <person name="Vandamme P."/>
            <person name="Eisen J.A."/>
            <person name="Garrity G."/>
            <person name="Hugenholtz P."/>
            <person name="Kyrpides N.C."/>
        </authorList>
    </citation>
    <scope>NUCLEOTIDE SEQUENCE [LARGE SCALE GENOMIC DNA]</scope>
    <source>
        <strain evidence="3 4">CGMCC 1.10948</strain>
    </source>
</reference>
<protein>
    <recommendedName>
        <fullName evidence="5">Phosphonate metabolism protein PhnM</fullName>
    </recommendedName>
</protein>
<evidence type="ECO:0000256" key="1">
    <source>
        <dbReference type="SAM" id="MobiDB-lite"/>
    </source>
</evidence>
<dbReference type="EMBL" id="VLLA01000011">
    <property type="protein sequence ID" value="TWI67915.1"/>
    <property type="molecule type" value="Genomic_DNA"/>
</dbReference>
<feature type="compositionally biased region" description="Basic and acidic residues" evidence="1">
    <location>
        <begin position="114"/>
        <end position="138"/>
    </location>
</feature>
<comment type="caution">
    <text evidence="3">The sequence shown here is derived from an EMBL/GenBank/DDBJ whole genome shotgun (WGS) entry which is preliminary data.</text>
</comment>
<organism evidence="3 4">
    <name type="scientific">Bradyrhizobium huanghuaihaiense</name>
    <dbReference type="NCBI Taxonomy" id="990078"/>
    <lineage>
        <taxon>Bacteria</taxon>
        <taxon>Pseudomonadati</taxon>
        <taxon>Pseudomonadota</taxon>
        <taxon>Alphaproteobacteria</taxon>
        <taxon>Hyphomicrobiales</taxon>
        <taxon>Nitrobacteraceae</taxon>
        <taxon>Bradyrhizobium</taxon>
    </lineage>
</organism>
<keyword evidence="2" id="KW-0472">Membrane</keyword>
<evidence type="ECO:0000313" key="4">
    <source>
        <dbReference type="Proteomes" id="UP000316291"/>
    </source>
</evidence>
<proteinExistence type="predicted"/>